<keyword evidence="2 6" id="KW-0378">Hydrolase</keyword>
<organism evidence="6">
    <name type="scientific">sediment metagenome</name>
    <dbReference type="NCBI Taxonomy" id="749907"/>
    <lineage>
        <taxon>unclassified sequences</taxon>
        <taxon>metagenomes</taxon>
        <taxon>ecological metagenomes</taxon>
    </lineage>
</organism>
<dbReference type="InterPro" id="IPR051913">
    <property type="entry name" value="GH2_Domain-Containing"/>
</dbReference>
<dbReference type="EMBL" id="ADZX01000400">
    <property type="protein sequence ID" value="EFK96796.1"/>
    <property type="molecule type" value="Genomic_DNA"/>
</dbReference>
<dbReference type="PANTHER" id="PTHR42732:SF2">
    <property type="entry name" value="BETA-MANNOSIDASE"/>
    <property type="match status" value="1"/>
</dbReference>
<evidence type="ECO:0000256" key="3">
    <source>
        <dbReference type="ARBA" id="ARBA00023295"/>
    </source>
</evidence>
<dbReference type="SUPFAM" id="SSF49303">
    <property type="entry name" value="beta-Galactosidase/glucuronidase domain"/>
    <property type="match status" value="1"/>
</dbReference>
<evidence type="ECO:0000256" key="1">
    <source>
        <dbReference type="ARBA" id="ARBA00007401"/>
    </source>
</evidence>
<dbReference type="SUPFAM" id="SSF49785">
    <property type="entry name" value="Galactose-binding domain-like"/>
    <property type="match status" value="1"/>
</dbReference>
<proteinExistence type="inferred from homology"/>
<dbReference type="Pfam" id="PF00703">
    <property type="entry name" value="Glyco_hydro_2"/>
    <property type="match status" value="1"/>
</dbReference>
<dbReference type="GO" id="GO:0004565">
    <property type="term" value="F:beta-galactosidase activity"/>
    <property type="evidence" value="ECO:0007669"/>
    <property type="project" value="UniProtKB-EC"/>
</dbReference>
<evidence type="ECO:0000313" key="6">
    <source>
        <dbReference type="EMBL" id="EFK96796.1"/>
    </source>
</evidence>
<dbReference type="SUPFAM" id="SSF51445">
    <property type="entry name" value="(Trans)glycosidases"/>
    <property type="match status" value="1"/>
</dbReference>
<keyword evidence="3 6" id="KW-0326">Glycosidase</keyword>
<reference evidence="6" key="1">
    <citation type="submission" date="2010-07" db="EMBL/GenBank/DDBJ databases">
        <authorList>
            <consortium name="CONSOLIDER consortium CSD2007-00005"/>
            <person name="Guazzaroni M.-E."/>
            <person name="Richter M."/>
            <person name="Garcia-Salamanca A."/>
            <person name="Yarza P."/>
            <person name="Ferrer M."/>
        </authorList>
    </citation>
    <scope>NUCLEOTIDE SEQUENCE</scope>
</reference>
<feature type="domain" description="Glycosyl hydrolases family 2 sugar binding" evidence="5">
    <location>
        <begin position="2"/>
        <end position="65"/>
    </location>
</feature>
<dbReference type="GO" id="GO:0005975">
    <property type="term" value="P:carbohydrate metabolic process"/>
    <property type="evidence" value="ECO:0007669"/>
    <property type="project" value="InterPro"/>
</dbReference>
<comment type="caution">
    <text evidence="6">The sequence shown here is derived from an EMBL/GenBank/DDBJ whole genome shotgun (WGS) entry which is preliminary data.</text>
</comment>
<dbReference type="PANTHER" id="PTHR42732">
    <property type="entry name" value="BETA-GALACTOSIDASE"/>
    <property type="match status" value="1"/>
</dbReference>
<dbReference type="InterPro" id="IPR017853">
    <property type="entry name" value="GH"/>
</dbReference>
<gene>
    <name evidence="6" type="primary">lacZ</name>
    <name evidence="6" type="ORF">LDC_1167</name>
</gene>
<comment type="similarity">
    <text evidence="1">Belongs to the glycosyl hydrolase 2 family.</text>
</comment>
<dbReference type="AlphaFoldDB" id="D9PI13"/>
<dbReference type="InterPro" id="IPR006104">
    <property type="entry name" value="Glyco_hydro_2_N"/>
</dbReference>
<feature type="domain" description="Glycoside hydrolase family 2 immunoglobulin-like beta-sandwich" evidence="4">
    <location>
        <begin position="116"/>
        <end position="197"/>
    </location>
</feature>
<feature type="non-terminal residue" evidence="6">
    <location>
        <position position="255"/>
    </location>
</feature>
<reference evidence="6" key="2">
    <citation type="journal article" date="2011" name="Microb. Ecol.">
        <title>Taxonomic and Functional Metagenomic Profiling of the Microbial Community in the Anoxic Sediment of a Sub-saline Shallow Lake (Laguna de Carrizo, Central Spain).</title>
        <authorList>
            <person name="Ferrer M."/>
            <person name="Guazzaroni M.E."/>
            <person name="Richter M."/>
            <person name="Garcia-Salamanca A."/>
            <person name="Yarza P."/>
            <person name="Suarez-Suarez A."/>
            <person name="Solano J."/>
            <person name="Alcaide M."/>
            <person name="van Dillewijn P."/>
            <person name="Molina-Henares M.A."/>
            <person name="Lopez-Cortes N."/>
            <person name="Al-Ramahi Y."/>
            <person name="Guerrero C."/>
            <person name="Acosta A."/>
            <person name="de Eugenio L.I."/>
            <person name="Martinez V."/>
            <person name="Marques S."/>
            <person name="Rojo F."/>
            <person name="Santero E."/>
            <person name="Genilloud O."/>
            <person name="Perez-Perez J."/>
            <person name="Rossello-Mora R."/>
            <person name="Ramos J.L."/>
        </authorList>
    </citation>
    <scope>NUCLEOTIDE SEQUENCE</scope>
</reference>
<name>D9PI13_9ZZZZ</name>
<evidence type="ECO:0000259" key="4">
    <source>
        <dbReference type="Pfam" id="PF00703"/>
    </source>
</evidence>
<evidence type="ECO:0000259" key="5">
    <source>
        <dbReference type="Pfam" id="PF02837"/>
    </source>
</evidence>
<evidence type="ECO:0000256" key="2">
    <source>
        <dbReference type="ARBA" id="ARBA00022801"/>
    </source>
</evidence>
<protein>
    <submittedName>
        <fullName evidence="6">Beta-galactosidase large subunit</fullName>
        <ecNumber evidence="6">3.2.1.23</ecNumber>
    </submittedName>
</protein>
<dbReference type="InterPro" id="IPR008979">
    <property type="entry name" value="Galactose-bd-like_sf"/>
</dbReference>
<dbReference type="InterPro" id="IPR013783">
    <property type="entry name" value="Ig-like_fold"/>
</dbReference>
<dbReference type="InterPro" id="IPR006102">
    <property type="entry name" value="Ig-like_GH2"/>
</dbReference>
<dbReference type="Gene3D" id="2.60.40.10">
    <property type="entry name" value="Immunoglobulins"/>
    <property type="match status" value="1"/>
</dbReference>
<dbReference type="EC" id="3.2.1.23" evidence="6"/>
<sequence length="255" mass="29048">MFKLPATWRKKQILLNFEAADWETTIWIDGKEAGIHRGGYDPFSFNITEYLDKKKNHELLVCIKDPSDKGTQPRGKQVSAPEGIWYTPTTGIWQTVWLEPVNESYISSFRTISDIEKGSVTFKAAVINPENNQIKISILRNDDIVATATDNCINDLTLIIPDPELWTSDNPFLYNVLIELQNTNKTIDKIESFVGLRKISSGKTFDGFTRLLLNDRFIYQNGPLDQGFWPDGIYTPPSENAMVFDLQMNKKMGST</sequence>
<accession>D9PI13</accession>
<dbReference type="Pfam" id="PF02837">
    <property type="entry name" value="Glyco_hydro_2_N"/>
    <property type="match status" value="1"/>
</dbReference>
<dbReference type="Gene3D" id="2.60.120.260">
    <property type="entry name" value="Galactose-binding domain-like"/>
    <property type="match status" value="1"/>
</dbReference>
<dbReference type="InterPro" id="IPR036156">
    <property type="entry name" value="Beta-gal/glucu_dom_sf"/>
</dbReference>